<keyword evidence="2" id="KW-0238">DNA-binding</keyword>
<dbReference type="Pfam" id="PF03704">
    <property type="entry name" value="BTAD"/>
    <property type="match status" value="1"/>
</dbReference>
<dbReference type="SUPFAM" id="SSF48452">
    <property type="entry name" value="TPR-like"/>
    <property type="match status" value="1"/>
</dbReference>
<proteinExistence type="predicted"/>
<dbReference type="InterPro" id="IPR016032">
    <property type="entry name" value="Sig_transdc_resp-reg_C-effctor"/>
</dbReference>
<dbReference type="Gene3D" id="1.25.40.10">
    <property type="entry name" value="Tetratricopeptide repeat domain"/>
    <property type="match status" value="1"/>
</dbReference>
<dbReference type="AlphaFoldDB" id="A0A1T4JJ88"/>
<reference evidence="3" key="1">
    <citation type="submission" date="2017-02" db="EMBL/GenBank/DDBJ databases">
        <authorList>
            <person name="Varghese N."/>
            <person name="Submissions S."/>
        </authorList>
    </citation>
    <scope>NUCLEOTIDE SEQUENCE [LARGE SCALE GENOMIC DNA]</scope>
    <source>
        <strain evidence="3">ATCC BAA-73</strain>
    </source>
</reference>
<evidence type="ECO:0000313" key="3">
    <source>
        <dbReference type="Proteomes" id="UP000190625"/>
    </source>
</evidence>
<dbReference type="Gene3D" id="1.10.10.10">
    <property type="entry name" value="Winged helix-like DNA-binding domain superfamily/Winged helix DNA-binding domain"/>
    <property type="match status" value="1"/>
</dbReference>
<dbReference type="RefSeq" id="WP_078808558.1">
    <property type="nucleotide sequence ID" value="NZ_FUWM01000003.1"/>
</dbReference>
<protein>
    <submittedName>
        <fullName evidence="2">DNA-binding transcriptional activator of the SARP family</fullName>
    </submittedName>
</protein>
<dbReference type="SMART" id="SM01043">
    <property type="entry name" value="BTAD"/>
    <property type="match status" value="1"/>
</dbReference>
<evidence type="ECO:0000313" key="2">
    <source>
        <dbReference type="EMBL" id="SJZ30234.1"/>
    </source>
</evidence>
<dbReference type="InterPro" id="IPR011990">
    <property type="entry name" value="TPR-like_helical_dom_sf"/>
</dbReference>
<sequence length="399" mass="47249">MLSKTTSNLKIYFLGSFRMEINDKEILANNWKSKKALMLFAYLITKCGERVPKDILMDLLWPDKNKDQSHNLHTTIYFLRQTLDSLLDTDQELIHINYSKGSYWLEKNDYCWLDFKDFEQLYKRGNQLIEEEPQAAIRCFQKALLLYRGEFLTDELYKGWAIEFRRYFKEIYLDITLKTASLLVNLKRNYTKAIQTCQEALEIDPYREELHQAIMSYLIKDERYVEAAKKYQQYTKILYKDLGLRPSPKVQGIFKKLSSLSNKEVNLLLNLSEKPKALGPFQCNRQTFEMIYELELRKQRRSKRPFTLMNITVEEEGYIKKKEIILDVLQQSLRLGDIICLLDDRQIMLQLHRVGNKGSLVVKRRLESILSEKGFKLLSIECQTINFADQSFGLEEMII</sequence>
<organism evidence="2 3">
    <name type="scientific">Selenihalanaerobacter shriftii</name>
    <dbReference type="NCBI Taxonomy" id="142842"/>
    <lineage>
        <taxon>Bacteria</taxon>
        <taxon>Bacillati</taxon>
        <taxon>Bacillota</taxon>
        <taxon>Clostridia</taxon>
        <taxon>Halanaerobiales</taxon>
        <taxon>Halobacteroidaceae</taxon>
        <taxon>Selenihalanaerobacter</taxon>
    </lineage>
</organism>
<gene>
    <name evidence="2" type="ORF">SAMN02745118_00014</name>
</gene>
<feature type="domain" description="Bacterial transcriptional activator" evidence="1">
    <location>
        <begin position="113"/>
        <end position="258"/>
    </location>
</feature>
<dbReference type="PANTHER" id="PTHR35807">
    <property type="entry name" value="TRANSCRIPTIONAL REGULATOR REDD-RELATED"/>
    <property type="match status" value="1"/>
</dbReference>
<dbReference type="EMBL" id="FUWM01000003">
    <property type="protein sequence ID" value="SJZ30234.1"/>
    <property type="molecule type" value="Genomic_DNA"/>
</dbReference>
<dbReference type="GO" id="GO:0006355">
    <property type="term" value="P:regulation of DNA-templated transcription"/>
    <property type="evidence" value="ECO:0007669"/>
    <property type="project" value="InterPro"/>
</dbReference>
<dbReference type="InterPro" id="IPR005158">
    <property type="entry name" value="BTAD"/>
</dbReference>
<keyword evidence="3" id="KW-1185">Reference proteome</keyword>
<dbReference type="Proteomes" id="UP000190625">
    <property type="component" value="Unassembled WGS sequence"/>
</dbReference>
<dbReference type="SUPFAM" id="SSF46894">
    <property type="entry name" value="C-terminal effector domain of the bipartite response regulators"/>
    <property type="match status" value="1"/>
</dbReference>
<evidence type="ECO:0000259" key="1">
    <source>
        <dbReference type="SMART" id="SM01043"/>
    </source>
</evidence>
<dbReference type="InterPro" id="IPR036388">
    <property type="entry name" value="WH-like_DNA-bd_sf"/>
</dbReference>
<dbReference type="GO" id="GO:0003677">
    <property type="term" value="F:DNA binding"/>
    <property type="evidence" value="ECO:0007669"/>
    <property type="project" value="UniProtKB-KW"/>
</dbReference>
<dbReference type="STRING" id="142842.SAMN02745118_00014"/>
<dbReference type="OrthoDB" id="142950at2"/>
<name>A0A1T4JJ88_9FIRM</name>
<accession>A0A1T4JJ88</accession>
<dbReference type="InterPro" id="IPR051677">
    <property type="entry name" value="AfsR-DnrI-RedD_regulator"/>
</dbReference>